<keyword evidence="1" id="KW-0677">Repeat</keyword>
<evidence type="ECO:0000256" key="4">
    <source>
        <dbReference type="SAM" id="MobiDB-lite"/>
    </source>
</evidence>
<evidence type="ECO:0000313" key="5">
    <source>
        <dbReference type="EMBL" id="PNW72126.1"/>
    </source>
</evidence>
<dbReference type="InParanoid" id="A0A2K3CV23"/>
<dbReference type="PROSITE" id="PS50088">
    <property type="entry name" value="ANK_REPEAT"/>
    <property type="match status" value="3"/>
</dbReference>
<reference evidence="5 6" key="1">
    <citation type="journal article" date="2007" name="Science">
        <title>The Chlamydomonas genome reveals the evolution of key animal and plant functions.</title>
        <authorList>
            <person name="Merchant S.S."/>
            <person name="Prochnik S.E."/>
            <person name="Vallon O."/>
            <person name="Harris E.H."/>
            <person name="Karpowicz S.J."/>
            <person name="Witman G.B."/>
            <person name="Terry A."/>
            <person name="Salamov A."/>
            <person name="Fritz-Laylin L.K."/>
            <person name="Marechal-Drouard L."/>
            <person name="Marshall W.F."/>
            <person name="Qu L.H."/>
            <person name="Nelson D.R."/>
            <person name="Sanderfoot A.A."/>
            <person name="Spalding M.H."/>
            <person name="Kapitonov V.V."/>
            <person name="Ren Q."/>
            <person name="Ferris P."/>
            <person name="Lindquist E."/>
            <person name="Shapiro H."/>
            <person name="Lucas S.M."/>
            <person name="Grimwood J."/>
            <person name="Schmutz J."/>
            <person name="Cardol P."/>
            <person name="Cerutti H."/>
            <person name="Chanfreau G."/>
            <person name="Chen C.L."/>
            <person name="Cognat V."/>
            <person name="Croft M.T."/>
            <person name="Dent R."/>
            <person name="Dutcher S."/>
            <person name="Fernandez E."/>
            <person name="Fukuzawa H."/>
            <person name="Gonzalez-Ballester D."/>
            <person name="Gonzalez-Halphen D."/>
            <person name="Hallmann A."/>
            <person name="Hanikenne M."/>
            <person name="Hippler M."/>
            <person name="Inwood W."/>
            <person name="Jabbari K."/>
            <person name="Kalanon M."/>
            <person name="Kuras R."/>
            <person name="Lefebvre P.A."/>
            <person name="Lemaire S.D."/>
            <person name="Lobanov A.V."/>
            <person name="Lohr M."/>
            <person name="Manuell A."/>
            <person name="Meier I."/>
            <person name="Mets L."/>
            <person name="Mittag M."/>
            <person name="Mittelmeier T."/>
            <person name="Moroney J.V."/>
            <person name="Moseley J."/>
            <person name="Napoli C."/>
            <person name="Nedelcu A.M."/>
            <person name="Niyogi K."/>
            <person name="Novoselov S.V."/>
            <person name="Paulsen I.T."/>
            <person name="Pazour G."/>
            <person name="Purton S."/>
            <person name="Ral J.P."/>
            <person name="Riano-Pachon D.M."/>
            <person name="Riekhof W."/>
            <person name="Rymarquis L."/>
            <person name="Schroda M."/>
            <person name="Stern D."/>
            <person name="Umen J."/>
            <person name="Willows R."/>
            <person name="Wilson N."/>
            <person name="Zimmer S.L."/>
            <person name="Allmer J."/>
            <person name="Balk J."/>
            <person name="Bisova K."/>
            <person name="Chen C.J."/>
            <person name="Elias M."/>
            <person name="Gendler K."/>
            <person name="Hauser C."/>
            <person name="Lamb M.R."/>
            <person name="Ledford H."/>
            <person name="Long J.C."/>
            <person name="Minagawa J."/>
            <person name="Page M.D."/>
            <person name="Pan J."/>
            <person name="Pootakham W."/>
            <person name="Roje S."/>
            <person name="Rose A."/>
            <person name="Stahlberg E."/>
            <person name="Terauchi A.M."/>
            <person name="Yang P."/>
            <person name="Ball S."/>
            <person name="Bowler C."/>
            <person name="Dieckmann C.L."/>
            <person name="Gladyshev V.N."/>
            <person name="Green P."/>
            <person name="Jorgensen R."/>
            <person name="Mayfield S."/>
            <person name="Mueller-Roeber B."/>
            <person name="Rajamani S."/>
            <person name="Sayre R.T."/>
            <person name="Brokstein P."/>
            <person name="Dubchak I."/>
            <person name="Goodstein D."/>
            <person name="Hornick L."/>
            <person name="Huang Y.W."/>
            <person name="Jhaveri J."/>
            <person name="Luo Y."/>
            <person name="Martinez D."/>
            <person name="Ngau W.C."/>
            <person name="Otillar B."/>
            <person name="Poliakov A."/>
            <person name="Porter A."/>
            <person name="Szajkowski L."/>
            <person name="Werner G."/>
            <person name="Zhou K."/>
            <person name="Grigoriev I.V."/>
            <person name="Rokhsar D.S."/>
            <person name="Grossman A.R."/>
        </authorList>
    </citation>
    <scope>NUCLEOTIDE SEQUENCE [LARGE SCALE GENOMIC DNA]</scope>
    <source>
        <strain evidence="6">CC-503</strain>
    </source>
</reference>
<keyword evidence="2 3" id="KW-0040">ANK repeat</keyword>
<organism evidence="5 6">
    <name type="scientific">Chlamydomonas reinhardtii</name>
    <name type="common">Chlamydomonas smithii</name>
    <dbReference type="NCBI Taxonomy" id="3055"/>
    <lineage>
        <taxon>Eukaryota</taxon>
        <taxon>Viridiplantae</taxon>
        <taxon>Chlorophyta</taxon>
        <taxon>core chlorophytes</taxon>
        <taxon>Chlorophyceae</taxon>
        <taxon>CS clade</taxon>
        <taxon>Chlamydomonadales</taxon>
        <taxon>Chlamydomonadaceae</taxon>
        <taxon>Chlamydomonas</taxon>
    </lineage>
</organism>
<feature type="compositionally biased region" description="Gly residues" evidence="4">
    <location>
        <begin position="544"/>
        <end position="554"/>
    </location>
</feature>
<accession>A0A2K3CV23</accession>
<name>A0A2K3CV23_CHLRE</name>
<dbReference type="PANTHER" id="PTHR24124">
    <property type="entry name" value="ANKYRIN REPEAT FAMILY A"/>
    <property type="match status" value="1"/>
</dbReference>
<dbReference type="Proteomes" id="UP000006906">
    <property type="component" value="Chromosome 16"/>
</dbReference>
<evidence type="ECO:0000256" key="1">
    <source>
        <dbReference type="ARBA" id="ARBA00022737"/>
    </source>
</evidence>
<dbReference type="Pfam" id="PF13637">
    <property type="entry name" value="Ank_4"/>
    <property type="match status" value="1"/>
</dbReference>
<dbReference type="InterPro" id="IPR002110">
    <property type="entry name" value="Ankyrin_rpt"/>
</dbReference>
<feature type="compositionally biased region" description="Gly residues" evidence="4">
    <location>
        <begin position="376"/>
        <end position="389"/>
    </location>
</feature>
<dbReference type="InterPro" id="IPR036770">
    <property type="entry name" value="Ankyrin_rpt-contain_sf"/>
</dbReference>
<feature type="region of interest" description="Disordered" evidence="4">
    <location>
        <begin position="530"/>
        <end position="561"/>
    </location>
</feature>
<dbReference type="PaxDb" id="3055-EDP04381"/>
<dbReference type="KEGG" id="cre:CHLRE_16g681450v5"/>
<gene>
    <name evidence="5" type="ORF">CHLRE_16g681450v5</name>
</gene>
<dbReference type="Gene3D" id="1.25.40.20">
    <property type="entry name" value="Ankyrin repeat-containing domain"/>
    <property type="match status" value="3"/>
</dbReference>
<dbReference type="EMBL" id="CM008977">
    <property type="protein sequence ID" value="PNW72126.1"/>
    <property type="molecule type" value="Genomic_DNA"/>
</dbReference>
<dbReference type="PANTHER" id="PTHR24124:SF14">
    <property type="entry name" value="CHROMOSOME UNDETERMINED SCAFFOLD_25, WHOLE GENOME SHOTGUN SEQUENCE"/>
    <property type="match status" value="1"/>
</dbReference>
<dbReference type="ExpressionAtlas" id="A0A2K3CV23">
    <property type="expression patterns" value="baseline"/>
</dbReference>
<feature type="repeat" description="ANK" evidence="3">
    <location>
        <begin position="852"/>
        <end position="884"/>
    </location>
</feature>
<dbReference type="PRINTS" id="PR01415">
    <property type="entry name" value="ANKYRIN"/>
</dbReference>
<dbReference type="GO" id="GO:0005634">
    <property type="term" value="C:nucleus"/>
    <property type="evidence" value="ECO:0000318"/>
    <property type="project" value="GO_Central"/>
</dbReference>
<keyword evidence="6" id="KW-1185">Reference proteome</keyword>
<feature type="region of interest" description="Disordered" evidence="4">
    <location>
        <begin position="614"/>
        <end position="704"/>
    </location>
</feature>
<sequence length="980" mass="98111">MPPKAPQGLTLASFLPAGLKSEPEQPATSYSGPRGPPRCRCEGPFDLCYRYPANTPNAACKPTWDRLLAPFQFKGREWTIVELRALWPHTVQALNERLMKGRMERTLKEDLQDDLQVLIDLIQHSCKPHPRPPRAGMKTLIVQGRILAEAIAQDALFQLDPEPAAAASSSDASAAAGSRPDLVELINRLREHHGNSLLGPALHVLRTLGNTAVHLDRDSARLTDAEIGDAAAVCCRLVVHVVDAYMHMCANLHRHDETQEALAQPLQEAPVAPIPAPNVLLRPRDQSPAAPPAVIAPSASALGSASVGSGSAARVANHALGRTGSGRSATGPGMAGAAAAAAHRVSGGGNALGHSDEDGEDDIVYSVGGGRRHSASGGGRSHGGSMDGGGAGGRVPYSLVPPDWAAGAFGFGATAVSAADAALDAAHSPGRGGATAGSRSWWPAMGPADAAAAAVAAAPAAPSSPQLPNPINMLRRPAAADMAAAAHEAAAGAAHYSPYAAAPALPPAEPQLAASVTDWLDAFSLGPPGSGAAPAVGTGRRSDSGGGGSSGGGSFARVSGGNGSAHPMAPYVVPSATFTAGGPGGSPHLTYANGAAGSADAWAASNAAQAARAYYHTPPGPGAPPAGSSPTRRSPLTLMPDPSQALGAGHVGLPHSHGHLAAQLAPARGASPPPVPFAIPRPMPGSGSSPPRHAHETAQPHAPGVQAAAVAAGSGAVAAMPPAEASKRLLQLCATAQAPPSAKVLQLLAAGATLAVTDKSGMNALHMACYWCHAEAAGLLLGGAAAAGGRAAAGGSGSGMSASSAAAAAAADREGRTPLWVASQRGHVELVQLLLSRAGGEGGVDVNAANSSGVTPLRVAAAQGHADVVAALLAAGAAPDLADKDAFTPLYVACARSHLEVVRLLLAAGAPADRCDKGGRTPLWAALHPGGSAKAEACPERRSAVVRALLAAGADVHLLPDVRDRDYCWQVLAQSIAAGE</sequence>
<dbReference type="Gramene" id="PNW72126">
    <property type="protein sequence ID" value="PNW72126"/>
    <property type="gene ID" value="CHLRE_16g681450v5"/>
</dbReference>
<feature type="repeat" description="ANK" evidence="3">
    <location>
        <begin position="885"/>
        <end position="917"/>
    </location>
</feature>
<feature type="region of interest" description="Disordered" evidence="4">
    <location>
        <begin position="348"/>
        <end position="389"/>
    </location>
</feature>
<dbReference type="OMA" id="GREWTIV"/>
<dbReference type="AlphaFoldDB" id="A0A2K3CV23"/>
<evidence type="ECO:0000256" key="3">
    <source>
        <dbReference type="PROSITE-ProRule" id="PRU00023"/>
    </source>
</evidence>
<evidence type="ECO:0000256" key="2">
    <source>
        <dbReference type="ARBA" id="ARBA00023043"/>
    </source>
</evidence>
<dbReference type="PROSITE" id="PS50297">
    <property type="entry name" value="ANK_REP_REGION"/>
    <property type="match status" value="3"/>
</dbReference>
<dbReference type="OrthoDB" id="7729168at2759"/>
<dbReference type="RefSeq" id="XP_042916006.1">
    <property type="nucleotide sequence ID" value="XM_043071434.1"/>
</dbReference>
<dbReference type="SUPFAM" id="SSF48403">
    <property type="entry name" value="Ankyrin repeat"/>
    <property type="match status" value="1"/>
</dbReference>
<dbReference type="SMART" id="SM00248">
    <property type="entry name" value="ANK"/>
    <property type="match status" value="5"/>
</dbReference>
<dbReference type="GO" id="GO:0010468">
    <property type="term" value="P:regulation of gene expression"/>
    <property type="evidence" value="ECO:0000318"/>
    <property type="project" value="GO_Central"/>
</dbReference>
<dbReference type="GeneID" id="5717556"/>
<dbReference type="Pfam" id="PF12796">
    <property type="entry name" value="Ank_2"/>
    <property type="match status" value="1"/>
</dbReference>
<proteinExistence type="predicted"/>
<protein>
    <submittedName>
        <fullName evidence="5">Uncharacterized protein</fullName>
    </submittedName>
</protein>
<feature type="compositionally biased region" description="Pro residues" evidence="4">
    <location>
        <begin position="671"/>
        <end position="683"/>
    </location>
</feature>
<feature type="repeat" description="ANK" evidence="3">
    <location>
        <begin position="814"/>
        <end position="837"/>
    </location>
</feature>
<evidence type="ECO:0000313" key="6">
    <source>
        <dbReference type="Proteomes" id="UP000006906"/>
    </source>
</evidence>
<feature type="compositionally biased region" description="Low complexity" evidence="4">
    <location>
        <begin position="530"/>
        <end position="539"/>
    </location>
</feature>